<reference evidence="1 2" key="1">
    <citation type="submission" date="2021-03" db="EMBL/GenBank/DDBJ databases">
        <authorList>
            <person name="Peeters C."/>
        </authorList>
    </citation>
    <scope>NUCLEOTIDE SEQUENCE [LARGE SCALE GENOMIC DNA]</scope>
    <source>
        <strain evidence="1 2">LMG 26411</strain>
    </source>
</reference>
<dbReference type="EC" id="1.3.1.87" evidence="1"/>
<dbReference type="PRINTS" id="PR00081">
    <property type="entry name" value="GDHRDH"/>
</dbReference>
<dbReference type="GO" id="GO:0018498">
    <property type="term" value="F:2,3-dihydroxy-2,3-dihydro-phenylpropionate dehydrogenase activity"/>
    <property type="evidence" value="ECO:0007669"/>
    <property type="project" value="UniProtKB-EC"/>
</dbReference>
<dbReference type="PANTHER" id="PTHR43431:SF7">
    <property type="entry name" value="OXIDOREDUCTASE, SHORT CHAIN DEHYDROGENASE_REDUCTASE FAMILY (AFU_ORTHOLOGUE AFUA_5G14000)"/>
    <property type="match status" value="1"/>
</dbReference>
<accession>A0ABN7QGV6</accession>
<dbReference type="InterPro" id="IPR002347">
    <property type="entry name" value="SDR_fam"/>
</dbReference>
<dbReference type="RefSeq" id="WP_211958601.1">
    <property type="nucleotide sequence ID" value="NZ_CAJPVI010000100.1"/>
</dbReference>
<protein>
    <submittedName>
        <fullName evidence="1">3-phenylpropionate-dihydrodiol/cinnamic acid-dihydrodiol dehydrogenase</fullName>
        <ecNumber evidence="1">1.3.1.87</ecNumber>
    </submittedName>
</protein>
<gene>
    <name evidence="1" type="primary">hcaB_9</name>
    <name evidence="1" type="ORF">LMG26411_07890</name>
</gene>
<dbReference type="SUPFAM" id="SSF51735">
    <property type="entry name" value="NAD(P)-binding Rossmann-fold domains"/>
    <property type="match status" value="1"/>
</dbReference>
<dbReference type="Pfam" id="PF00106">
    <property type="entry name" value="adh_short"/>
    <property type="match status" value="1"/>
</dbReference>
<name>A0ABN7QGV6_9BURK</name>
<evidence type="ECO:0000313" key="1">
    <source>
        <dbReference type="EMBL" id="CAG2160959.1"/>
    </source>
</evidence>
<evidence type="ECO:0000313" key="2">
    <source>
        <dbReference type="Proteomes" id="UP000672657"/>
    </source>
</evidence>
<keyword evidence="2" id="KW-1185">Reference proteome</keyword>
<dbReference type="Proteomes" id="UP000672657">
    <property type="component" value="Unassembled WGS sequence"/>
</dbReference>
<keyword evidence="1" id="KW-0560">Oxidoreductase</keyword>
<sequence>MEKSNKVALLVAAGDAVGAAVARKFATNGYKVCIARRDAEKSQALIDELTEQGCDIRAFSVDARKESQVQELFARVEAEVGPIEVSLYNGGANIKKPLLETTEKIFHRSWELACFAGFLVGREAARYMVPRGRGTMLFTGATSSLRGGAGYAAFSAAKMGLRGAVQAMARELGPLNIHVMHLIIDAGVDSAEIHRRLAVELGIDASKLPPDSMTKTASIADTYWYVHQQPRDAWTHEMDIRPAIEKW</sequence>
<dbReference type="EMBL" id="CAJPVI010000100">
    <property type="protein sequence ID" value="CAG2160959.1"/>
    <property type="molecule type" value="Genomic_DNA"/>
</dbReference>
<organism evidence="1 2">
    <name type="scientific">Cupriavidus numazuensis</name>
    <dbReference type="NCBI Taxonomy" id="221992"/>
    <lineage>
        <taxon>Bacteria</taxon>
        <taxon>Pseudomonadati</taxon>
        <taxon>Pseudomonadota</taxon>
        <taxon>Betaproteobacteria</taxon>
        <taxon>Burkholderiales</taxon>
        <taxon>Burkholderiaceae</taxon>
        <taxon>Cupriavidus</taxon>
    </lineage>
</organism>
<comment type="caution">
    <text evidence="1">The sequence shown here is derived from an EMBL/GenBank/DDBJ whole genome shotgun (WGS) entry which is preliminary data.</text>
</comment>
<dbReference type="InterPro" id="IPR036291">
    <property type="entry name" value="NAD(P)-bd_dom_sf"/>
</dbReference>
<dbReference type="Gene3D" id="3.40.50.720">
    <property type="entry name" value="NAD(P)-binding Rossmann-like Domain"/>
    <property type="match status" value="1"/>
</dbReference>
<dbReference type="PANTHER" id="PTHR43431">
    <property type="entry name" value="OXIDOREDUCTASE, SHORT CHAIN DEHYDROGENASE/REDUCTASE FAMILY (AFU_ORTHOLOGUE AFUA_5G14000)"/>
    <property type="match status" value="1"/>
</dbReference>
<proteinExistence type="predicted"/>